<dbReference type="Proteomes" id="UP000730618">
    <property type="component" value="Unassembled WGS sequence"/>
</dbReference>
<reference evidence="2 3" key="1">
    <citation type="submission" date="2021-06" db="EMBL/GenBank/DDBJ databases">
        <authorList>
            <person name="Criscuolo A."/>
        </authorList>
    </citation>
    <scope>NUCLEOTIDE SEQUENCE [LARGE SCALE GENOMIC DNA]</scope>
    <source>
        <strain evidence="3">CIP 111802</strain>
    </source>
</reference>
<proteinExistence type="predicted"/>
<protein>
    <recommendedName>
        <fullName evidence="1">SnoaL-like domain-containing protein</fullName>
    </recommendedName>
</protein>
<keyword evidence="3" id="KW-1185">Reference proteome</keyword>
<name>A0ABM8VAM3_9BACL</name>
<accession>A0ABM8VAM3</accession>
<feature type="domain" description="SnoaL-like" evidence="1">
    <location>
        <begin position="10"/>
        <end position="122"/>
    </location>
</feature>
<evidence type="ECO:0000313" key="3">
    <source>
        <dbReference type="Proteomes" id="UP000730618"/>
    </source>
</evidence>
<gene>
    <name evidence="2" type="ORF">PAECIP111802_00341</name>
</gene>
<sequence>MIREESRKIIEQYVEAYNSFDIEGMVNLLHEDIVFQNFSGGEMNVETKGIQPFRELAQQSTAMFSSRRQKITHFENADDKIAVHVDYEAIVAIDLPNGLKAGDKIELKGTSLFQMEHGRIIRIEDHS</sequence>
<comment type="caution">
    <text evidence="2">The sequence shown here is derived from an EMBL/GenBank/DDBJ whole genome shotgun (WGS) entry which is preliminary data.</text>
</comment>
<dbReference type="Pfam" id="PF12680">
    <property type="entry name" value="SnoaL_2"/>
    <property type="match status" value="1"/>
</dbReference>
<dbReference type="EMBL" id="CAJVCE010000001">
    <property type="protein sequence ID" value="CAG7616898.1"/>
    <property type="molecule type" value="Genomic_DNA"/>
</dbReference>
<evidence type="ECO:0000259" key="1">
    <source>
        <dbReference type="Pfam" id="PF12680"/>
    </source>
</evidence>
<organism evidence="2 3">
    <name type="scientific">Paenibacillus allorhizosphaerae</name>
    <dbReference type="NCBI Taxonomy" id="2849866"/>
    <lineage>
        <taxon>Bacteria</taxon>
        <taxon>Bacillati</taxon>
        <taxon>Bacillota</taxon>
        <taxon>Bacilli</taxon>
        <taxon>Bacillales</taxon>
        <taxon>Paenibacillaceae</taxon>
        <taxon>Paenibacillus</taxon>
    </lineage>
</organism>
<dbReference type="RefSeq" id="WP_218096712.1">
    <property type="nucleotide sequence ID" value="NZ_CAJVCE010000001.1"/>
</dbReference>
<evidence type="ECO:0000313" key="2">
    <source>
        <dbReference type="EMBL" id="CAG7616898.1"/>
    </source>
</evidence>
<dbReference type="InterPro" id="IPR037401">
    <property type="entry name" value="SnoaL-like"/>
</dbReference>